<proteinExistence type="predicted"/>
<accession>A0AAE3VFP7</accession>
<gene>
    <name evidence="1" type="ORF">J3R75_001431</name>
</gene>
<dbReference type="Proteomes" id="UP001238163">
    <property type="component" value="Unassembled WGS sequence"/>
</dbReference>
<dbReference type="AlphaFoldDB" id="A0AAE3VFP7"/>
<organism evidence="1 2">
    <name type="scientific">Oligosphaera ethanolica</name>
    <dbReference type="NCBI Taxonomy" id="760260"/>
    <lineage>
        <taxon>Bacteria</taxon>
        <taxon>Pseudomonadati</taxon>
        <taxon>Lentisphaerota</taxon>
        <taxon>Oligosphaeria</taxon>
        <taxon>Oligosphaerales</taxon>
        <taxon>Oligosphaeraceae</taxon>
        <taxon>Oligosphaera</taxon>
    </lineage>
</organism>
<comment type="caution">
    <text evidence="1">The sequence shown here is derived from an EMBL/GenBank/DDBJ whole genome shotgun (WGS) entry which is preliminary data.</text>
</comment>
<evidence type="ECO:0000313" key="1">
    <source>
        <dbReference type="EMBL" id="MDQ0289324.1"/>
    </source>
</evidence>
<name>A0AAE3VFP7_9BACT</name>
<protein>
    <submittedName>
        <fullName evidence="1">Uncharacterized protein</fullName>
    </submittedName>
</protein>
<dbReference type="RefSeq" id="WP_307260746.1">
    <property type="nucleotide sequence ID" value="NZ_JAUSVL010000001.1"/>
</dbReference>
<reference evidence="1" key="1">
    <citation type="submission" date="2023-07" db="EMBL/GenBank/DDBJ databases">
        <title>Genomic Encyclopedia of Type Strains, Phase IV (KMG-IV): sequencing the most valuable type-strain genomes for metagenomic binning, comparative biology and taxonomic classification.</title>
        <authorList>
            <person name="Goeker M."/>
        </authorList>
    </citation>
    <scope>NUCLEOTIDE SEQUENCE</scope>
    <source>
        <strain evidence="1">DSM 24202</strain>
    </source>
</reference>
<dbReference type="EMBL" id="JAUSVL010000001">
    <property type="protein sequence ID" value="MDQ0289324.1"/>
    <property type="molecule type" value="Genomic_DNA"/>
</dbReference>
<sequence>MEYKKTFWITIALLAAAIASIALFIHAADIYGTRENILLAGIPERSYHAITARNTQYDAAVFGSSVSENFKCSEIDRAFDVHSMKFTLQGGSVTERAYIWNYVNQQQPLKLMISDIAEQTFATTTPNFRIDQSLYETNHIQLREYLSADNLKNAIYKVFLGVRSKTDRDGLYTWHQNFEFGKKRLARLFYHVDISRTTWPESLRIEDLQANLRQTLLPCIRRRQTPDSRIIFFFPPYSILHYQPNALDRRMKFKAVIMDELLAIDGLDLYDFQAAENIVCNLGLYRDDIHYDETVNSWIVSEFASSRFLVTPNRKDEFIERHRQMVNSYDYAATAAELKQLAHK</sequence>
<keyword evidence="2" id="KW-1185">Reference proteome</keyword>
<evidence type="ECO:0000313" key="2">
    <source>
        <dbReference type="Proteomes" id="UP001238163"/>
    </source>
</evidence>